<dbReference type="SMART" id="SM00358">
    <property type="entry name" value="DSRM"/>
    <property type="match status" value="1"/>
</dbReference>
<reference evidence="5" key="1">
    <citation type="submission" date="2021-06" db="EMBL/GenBank/DDBJ databases">
        <authorList>
            <person name="Kallberg Y."/>
            <person name="Tangrot J."/>
            <person name="Rosling A."/>
        </authorList>
    </citation>
    <scope>NUCLEOTIDE SEQUENCE</scope>
    <source>
        <strain evidence="5">CL551</strain>
    </source>
</reference>
<dbReference type="PROSITE" id="PS50137">
    <property type="entry name" value="DS_RBD"/>
    <property type="match status" value="1"/>
</dbReference>
<name>A0A9N9GZ29_9GLOM</name>
<feature type="region of interest" description="Disordered" evidence="3">
    <location>
        <begin position="243"/>
        <end position="272"/>
    </location>
</feature>
<feature type="region of interest" description="Disordered" evidence="3">
    <location>
        <begin position="414"/>
        <end position="492"/>
    </location>
</feature>
<evidence type="ECO:0000313" key="5">
    <source>
        <dbReference type="EMBL" id="CAG8636958.1"/>
    </source>
</evidence>
<evidence type="ECO:0000256" key="2">
    <source>
        <dbReference type="SAM" id="Coils"/>
    </source>
</evidence>
<organism evidence="5 6">
    <name type="scientific">Acaulospora morrowiae</name>
    <dbReference type="NCBI Taxonomy" id="94023"/>
    <lineage>
        <taxon>Eukaryota</taxon>
        <taxon>Fungi</taxon>
        <taxon>Fungi incertae sedis</taxon>
        <taxon>Mucoromycota</taxon>
        <taxon>Glomeromycotina</taxon>
        <taxon>Glomeromycetes</taxon>
        <taxon>Diversisporales</taxon>
        <taxon>Acaulosporaceae</taxon>
        <taxon>Acaulospora</taxon>
    </lineage>
</organism>
<feature type="region of interest" description="Disordered" evidence="3">
    <location>
        <begin position="506"/>
        <end position="527"/>
    </location>
</feature>
<comment type="caution">
    <text evidence="5">The sequence shown here is derived from an EMBL/GenBank/DDBJ whole genome shotgun (WGS) entry which is preliminary data.</text>
</comment>
<accession>A0A9N9GZ29</accession>
<evidence type="ECO:0000313" key="6">
    <source>
        <dbReference type="Proteomes" id="UP000789342"/>
    </source>
</evidence>
<dbReference type="OrthoDB" id="444265at2759"/>
<dbReference type="Gene3D" id="3.30.160.20">
    <property type="match status" value="1"/>
</dbReference>
<keyword evidence="1" id="KW-0694">RNA-binding</keyword>
<proteinExistence type="predicted"/>
<feature type="domain" description="DRBM" evidence="4">
    <location>
        <begin position="117"/>
        <end position="190"/>
    </location>
</feature>
<keyword evidence="2" id="KW-0175">Coiled coil</keyword>
<keyword evidence="6" id="KW-1185">Reference proteome</keyword>
<dbReference type="Proteomes" id="UP000789342">
    <property type="component" value="Unassembled WGS sequence"/>
</dbReference>
<gene>
    <name evidence="5" type="ORF">AMORRO_LOCUS9346</name>
</gene>
<dbReference type="Pfam" id="PF00035">
    <property type="entry name" value="dsrm"/>
    <property type="match status" value="1"/>
</dbReference>
<feature type="region of interest" description="Disordered" evidence="3">
    <location>
        <begin position="1"/>
        <end position="23"/>
    </location>
</feature>
<sequence>MEFKAPAPVNVQSRQSAIPSVPYEKPDWSGLPKNNYTFEVIKGGISIDMIDFPSKEFLVLGPEEPQQQIIKPVSKPAPETVEVTWGFAEDAEDESELSITEAKESWKRDENAYYYKDPKKALRNWFENRGYDMEFESEQEGPGHARTFTSRIQLPDVEDAYGPVYGIGSGPKKRDADRQAAIDACEKLDMLGILRGGHDEACMQCEFIMYFLIRGAPKLNSEFTLVARKKRLKQLLGDDLDDNENDSFYDRTGQADRANSRKSLKSTSKVETYESLTKQREELALQIEELQNKISIVKVAESEKSSASKMDDDLENFMESIKNEINNESEANLQEKLQGLLKQDQRLNRLIQITKPHEIMKNNNPSLSYTPHEISRDSREHDKRVERNEKNQESIEIEKIKIVSANIEEISEHHMTESTSELISSHHESSMIRSSTSVSGLSPTIIPSKRTDSGENDNDSTSLGEDESNNRKKKVKSLVPMTPQEYEESQRKAMELNELEVEDAIIWEPPQGQSGDGRTALNDKFGY</sequence>
<evidence type="ECO:0000256" key="1">
    <source>
        <dbReference type="PROSITE-ProRule" id="PRU00266"/>
    </source>
</evidence>
<dbReference type="SUPFAM" id="SSF54768">
    <property type="entry name" value="dsRNA-binding domain-like"/>
    <property type="match status" value="1"/>
</dbReference>
<dbReference type="GO" id="GO:0003723">
    <property type="term" value="F:RNA binding"/>
    <property type="evidence" value="ECO:0007669"/>
    <property type="project" value="UniProtKB-UniRule"/>
</dbReference>
<protein>
    <submittedName>
        <fullName evidence="5">3653_t:CDS:1</fullName>
    </submittedName>
</protein>
<feature type="coiled-coil region" evidence="2">
    <location>
        <begin position="273"/>
        <end position="300"/>
    </location>
</feature>
<feature type="region of interest" description="Disordered" evidence="3">
    <location>
        <begin position="361"/>
        <end position="392"/>
    </location>
</feature>
<feature type="compositionally biased region" description="Basic and acidic residues" evidence="3">
    <location>
        <begin position="373"/>
        <end position="392"/>
    </location>
</feature>
<dbReference type="AlphaFoldDB" id="A0A9N9GZ29"/>
<dbReference type="CDD" id="cd19856">
    <property type="entry name" value="DSRM_Kanadaptin"/>
    <property type="match status" value="1"/>
</dbReference>
<dbReference type="InterPro" id="IPR014720">
    <property type="entry name" value="dsRBD_dom"/>
</dbReference>
<evidence type="ECO:0000256" key="3">
    <source>
        <dbReference type="SAM" id="MobiDB-lite"/>
    </source>
</evidence>
<dbReference type="EMBL" id="CAJVPV010008984">
    <property type="protein sequence ID" value="CAG8636958.1"/>
    <property type="molecule type" value="Genomic_DNA"/>
</dbReference>
<evidence type="ECO:0000259" key="4">
    <source>
        <dbReference type="PROSITE" id="PS50137"/>
    </source>
</evidence>